<dbReference type="RefSeq" id="WP_033490393.1">
    <property type="nucleotide sequence ID" value="NZ_CP006018.1"/>
</dbReference>
<dbReference type="HOGENOM" id="CLU_044118_0_4_11"/>
<sequence length="278" mass="30626">MELRELAMQVATIAVEAGRHALQDQINPHDPRSTSAIDRGTQFSSGIDTRLIRYCRTRIADLEPFDGFWEEEAGNRRPGGRYWCIGHIDGPVNYVRNMAEWTVTVSLFAVDETGHASPILGIVHAPVLGLTYLAAKGQGAIRIRRTIVGDKREKIIPSTMDTLKGSVVSFGMSYFPNESEQVLQIVSRMAGKPADIKRVGPVSLDLCRVADGSYDAYFEPALHSWDIPAVSAAAVVVREAKGTLWRWDGGHVRWEGSNDVVATNGIIDKELGSYLVFD</sequence>
<keyword evidence="2" id="KW-0378">Hydrolase</keyword>
<dbReference type="OrthoDB" id="9772456at2"/>
<dbReference type="PANTHER" id="PTHR20854">
    <property type="entry name" value="INOSITOL MONOPHOSPHATASE"/>
    <property type="match status" value="1"/>
</dbReference>
<dbReference type="PRINTS" id="PR00377">
    <property type="entry name" value="IMPHPHTASES"/>
</dbReference>
<dbReference type="GO" id="GO:0006020">
    <property type="term" value="P:inositol metabolic process"/>
    <property type="evidence" value="ECO:0007669"/>
    <property type="project" value="TreeGrafter"/>
</dbReference>
<reference evidence="2 3" key="1">
    <citation type="journal article" date="2014" name="Appl. Environ. Microbiol.">
        <title>Genomic encyclopedia of type strains of the genus Bifidobacterium.</title>
        <authorList>
            <person name="Milani C."/>
            <person name="Lugli G.A."/>
            <person name="Duranti S."/>
            <person name="Turroni F."/>
            <person name="Bottacini F."/>
            <person name="Mangifesta M."/>
            <person name="Sanchez B."/>
            <person name="Viappiani A."/>
            <person name="Mancabelli L."/>
            <person name="Taminiau B."/>
            <person name="Delcenserie V."/>
            <person name="Barrangou R."/>
            <person name="Margolles A."/>
            <person name="van Sinderen D."/>
            <person name="Ventura M."/>
        </authorList>
    </citation>
    <scope>NUCLEOTIDE SEQUENCE [LARGE SCALE GENOMIC DNA]</scope>
    <source>
        <strain evidence="2 3">LMG 11587</strain>
    </source>
</reference>
<gene>
    <name evidence="2" type="ORF">BINDI_0880</name>
</gene>
<dbReference type="EC" id="3.1.3.25" evidence="2"/>
<dbReference type="Gene3D" id="3.30.540.10">
    <property type="entry name" value="Fructose-1,6-Bisphosphatase, subunit A, domain 1"/>
    <property type="match status" value="1"/>
</dbReference>
<proteinExistence type="predicted"/>
<feature type="binding site" evidence="1">
    <location>
        <position position="71"/>
    </location>
    <ligand>
        <name>Mg(2+)</name>
        <dbReference type="ChEBI" id="CHEBI:18420"/>
        <label>1</label>
        <note>catalytic</note>
    </ligand>
</feature>
<feature type="binding site" evidence="1">
    <location>
        <position position="226"/>
    </location>
    <ligand>
        <name>Mg(2+)</name>
        <dbReference type="ChEBI" id="CHEBI:18420"/>
        <label>1</label>
        <note>catalytic</note>
    </ligand>
</feature>
<name>A0A087VUW6_9BIFI</name>
<protein>
    <submittedName>
        <fullName evidence="2">Inositol monophosphatase family protein</fullName>
        <ecNumber evidence="2">3.1.3.25</ecNumber>
    </submittedName>
</protein>
<feature type="binding site" evidence="1">
    <location>
        <position position="89"/>
    </location>
    <ligand>
        <name>Mg(2+)</name>
        <dbReference type="ChEBI" id="CHEBI:18420"/>
        <label>1</label>
        <note>catalytic</note>
    </ligand>
</feature>
<dbReference type="SUPFAM" id="SSF56655">
    <property type="entry name" value="Carbohydrate phosphatase"/>
    <property type="match status" value="1"/>
</dbReference>
<comment type="cofactor">
    <cofactor evidence="1">
        <name>Mg(2+)</name>
        <dbReference type="ChEBI" id="CHEBI:18420"/>
    </cofactor>
</comment>
<dbReference type="GO" id="GO:0007165">
    <property type="term" value="P:signal transduction"/>
    <property type="evidence" value="ECO:0007669"/>
    <property type="project" value="TreeGrafter"/>
</dbReference>
<dbReference type="AlphaFoldDB" id="A0A087VUW6"/>
<evidence type="ECO:0000256" key="1">
    <source>
        <dbReference type="PIRSR" id="PIRSR600760-2"/>
    </source>
</evidence>
<keyword evidence="1" id="KW-0479">Metal-binding</keyword>
<keyword evidence="3" id="KW-1185">Reference proteome</keyword>
<dbReference type="InterPro" id="IPR000760">
    <property type="entry name" value="Inositol_monophosphatase-like"/>
</dbReference>
<keyword evidence="1" id="KW-0460">Magnesium</keyword>
<dbReference type="Gene3D" id="3.40.190.80">
    <property type="match status" value="1"/>
</dbReference>
<dbReference type="GO" id="GO:0008934">
    <property type="term" value="F:inositol monophosphate 1-phosphatase activity"/>
    <property type="evidence" value="ECO:0007669"/>
    <property type="project" value="TreeGrafter"/>
</dbReference>
<dbReference type="GO" id="GO:0046872">
    <property type="term" value="F:metal ion binding"/>
    <property type="evidence" value="ECO:0007669"/>
    <property type="project" value="UniProtKB-KW"/>
</dbReference>
<evidence type="ECO:0000313" key="2">
    <source>
        <dbReference type="EMBL" id="AIC92147.1"/>
    </source>
</evidence>
<dbReference type="PANTHER" id="PTHR20854:SF4">
    <property type="entry name" value="INOSITOL-1-MONOPHOSPHATASE-RELATED"/>
    <property type="match status" value="1"/>
</dbReference>
<feature type="binding site" evidence="1">
    <location>
        <position position="88"/>
    </location>
    <ligand>
        <name>Mg(2+)</name>
        <dbReference type="ChEBI" id="CHEBI:18420"/>
        <label>1</label>
        <note>catalytic</note>
    </ligand>
</feature>
<accession>A0A087VUW6</accession>
<dbReference type="Pfam" id="PF00459">
    <property type="entry name" value="Inositol_P"/>
    <property type="match status" value="1"/>
</dbReference>
<dbReference type="KEGG" id="bii:BINDI_0880"/>
<dbReference type="CDD" id="cd01637">
    <property type="entry name" value="IMPase_like"/>
    <property type="match status" value="1"/>
</dbReference>
<evidence type="ECO:0000313" key="3">
    <source>
        <dbReference type="Proteomes" id="UP000028569"/>
    </source>
</evidence>
<organism evidence="2 3">
    <name type="scientific">Bifidobacterium [indicum] DSM 20214 = LMG 11587</name>
    <dbReference type="NCBI Taxonomy" id="1341694"/>
    <lineage>
        <taxon>Bacteria</taxon>
        <taxon>Bacillati</taxon>
        <taxon>Actinomycetota</taxon>
        <taxon>Actinomycetes</taxon>
        <taxon>Bifidobacteriales</taxon>
        <taxon>Bifidobacteriaceae</taxon>
        <taxon>Bifidobacterium</taxon>
    </lineage>
</organism>
<dbReference type="EMBL" id="CP006018">
    <property type="protein sequence ID" value="AIC92147.1"/>
    <property type="molecule type" value="Genomic_DNA"/>
</dbReference>
<dbReference type="Proteomes" id="UP000028569">
    <property type="component" value="Chromosome"/>
</dbReference>